<organism evidence="2 3">
    <name type="scientific">Petrolisthes manimaculis</name>
    <dbReference type="NCBI Taxonomy" id="1843537"/>
    <lineage>
        <taxon>Eukaryota</taxon>
        <taxon>Metazoa</taxon>
        <taxon>Ecdysozoa</taxon>
        <taxon>Arthropoda</taxon>
        <taxon>Crustacea</taxon>
        <taxon>Multicrustacea</taxon>
        <taxon>Malacostraca</taxon>
        <taxon>Eumalacostraca</taxon>
        <taxon>Eucarida</taxon>
        <taxon>Decapoda</taxon>
        <taxon>Pleocyemata</taxon>
        <taxon>Anomura</taxon>
        <taxon>Galatheoidea</taxon>
        <taxon>Porcellanidae</taxon>
        <taxon>Petrolisthes</taxon>
    </lineage>
</organism>
<keyword evidence="3" id="KW-1185">Reference proteome</keyword>
<dbReference type="EMBL" id="JAWZYT010002052">
    <property type="protein sequence ID" value="KAK4307010.1"/>
    <property type="molecule type" value="Genomic_DNA"/>
</dbReference>
<comment type="caution">
    <text evidence="2">The sequence shown here is derived from an EMBL/GenBank/DDBJ whole genome shotgun (WGS) entry which is preliminary data.</text>
</comment>
<gene>
    <name evidence="2" type="ORF">Pmani_021202</name>
</gene>
<proteinExistence type="predicted"/>
<feature type="compositionally biased region" description="Polar residues" evidence="1">
    <location>
        <begin position="50"/>
        <end position="68"/>
    </location>
</feature>
<feature type="region of interest" description="Disordered" evidence="1">
    <location>
        <begin position="29"/>
        <end position="99"/>
    </location>
</feature>
<dbReference type="AlphaFoldDB" id="A0AAE1U5I9"/>
<protein>
    <submittedName>
        <fullName evidence="2">Uncharacterized protein</fullName>
    </submittedName>
</protein>
<name>A0AAE1U5I9_9EUCA</name>
<feature type="compositionally biased region" description="Pro residues" evidence="1">
    <location>
        <begin position="75"/>
        <end position="86"/>
    </location>
</feature>
<reference evidence="2" key="1">
    <citation type="submission" date="2023-11" db="EMBL/GenBank/DDBJ databases">
        <title>Genome assemblies of two species of porcelain crab, Petrolisthes cinctipes and Petrolisthes manimaculis (Anomura: Porcellanidae).</title>
        <authorList>
            <person name="Angst P."/>
        </authorList>
    </citation>
    <scope>NUCLEOTIDE SEQUENCE</scope>
    <source>
        <strain evidence="2">PB745_02</strain>
        <tissue evidence="2">Gill</tissue>
    </source>
</reference>
<sequence>MTIHLYPQPPLPLFTPKYDPSILNPIPTKPPLLNHDPSNLTSVAPIRNPHFSTTTLQCSTPSQPNPHFSTTTPQSSPPYPTPPPTPNSHLSKVYKPSTT</sequence>
<evidence type="ECO:0000256" key="1">
    <source>
        <dbReference type="SAM" id="MobiDB-lite"/>
    </source>
</evidence>
<evidence type="ECO:0000313" key="3">
    <source>
        <dbReference type="Proteomes" id="UP001292094"/>
    </source>
</evidence>
<accession>A0AAE1U5I9</accession>
<evidence type="ECO:0000313" key="2">
    <source>
        <dbReference type="EMBL" id="KAK4307010.1"/>
    </source>
</evidence>
<dbReference type="Proteomes" id="UP001292094">
    <property type="component" value="Unassembled WGS sequence"/>
</dbReference>